<feature type="region of interest" description="Disordered" evidence="1">
    <location>
        <begin position="1"/>
        <end position="24"/>
    </location>
</feature>
<dbReference type="EMBL" id="UINC01089455">
    <property type="protein sequence ID" value="SVC40567.1"/>
    <property type="molecule type" value="Genomic_DNA"/>
</dbReference>
<proteinExistence type="predicted"/>
<evidence type="ECO:0000256" key="1">
    <source>
        <dbReference type="SAM" id="MobiDB-lite"/>
    </source>
</evidence>
<gene>
    <name evidence="2" type="ORF">METZ01_LOCUS293421</name>
</gene>
<organism evidence="2">
    <name type="scientific">marine metagenome</name>
    <dbReference type="NCBI Taxonomy" id="408172"/>
    <lineage>
        <taxon>unclassified sequences</taxon>
        <taxon>metagenomes</taxon>
        <taxon>ecological metagenomes</taxon>
    </lineage>
</organism>
<accession>A0A382LYW3</accession>
<name>A0A382LYW3_9ZZZZ</name>
<reference evidence="2" key="1">
    <citation type="submission" date="2018-05" db="EMBL/GenBank/DDBJ databases">
        <authorList>
            <person name="Lanie J.A."/>
            <person name="Ng W.-L."/>
            <person name="Kazmierczak K.M."/>
            <person name="Andrzejewski T.M."/>
            <person name="Davidsen T.M."/>
            <person name="Wayne K.J."/>
            <person name="Tettelin H."/>
            <person name="Glass J.I."/>
            <person name="Rusch D."/>
            <person name="Podicherti R."/>
            <person name="Tsui H.-C.T."/>
            <person name="Winkler M.E."/>
        </authorList>
    </citation>
    <scope>NUCLEOTIDE SEQUENCE</scope>
</reference>
<feature type="non-terminal residue" evidence="2">
    <location>
        <position position="1"/>
    </location>
</feature>
<evidence type="ECO:0000313" key="2">
    <source>
        <dbReference type="EMBL" id="SVC40567.1"/>
    </source>
</evidence>
<feature type="non-terminal residue" evidence="2">
    <location>
        <position position="24"/>
    </location>
</feature>
<dbReference type="AlphaFoldDB" id="A0A382LYW3"/>
<sequence length="24" mass="2745">VKKEAQELWQPMTHPGTVQDDPPI</sequence>
<protein>
    <submittedName>
        <fullName evidence="2">Uncharacterized protein</fullName>
    </submittedName>
</protein>